<gene>
    <name evidence="4" type="ORF">D9756_000689</name>
</gene>
<protein>
    <recommendedName>
        <fullName evidence="6">Cytochrome c oxidase assembly factor 5</fullName>
    </recommendedName>
</protein>
<keyword evidence="5" id="KW-1185">Reference proteome</keyword>
<dbReference type="GO" id="GO:0033617">
    <property type="term" value="P:mitochondrial respiratory chain complex IV assembly"/>
    <property type="evidence" value="ECO:0007669"/>
    <property type="project" value="TreeGrafter"/>
</dbReference>
<dbReference type="GO" id="GO:0005739">
    <property type="term" value="C:mitochondrion"/>
    <property type="evidence" value="ECO:0007669"/>
    <property type="project" value="TreeGrafter"/>
</dbReference>
<evidence type="ECO:0000313" key="5">
    <source>
        <dbReference type="Proteomes" id="UP000559027"/>
    </source>
</evidence>
<dbReference type="AlphaFoldDB" id="A0A8H5LNH4"/>
<evidence type="ECO:0000313" key="4">
    <source>
        <dbReference type="EMBL" id="KAF5364115.1"/>
    </source>
</evidence>
<dbReference type="PANTHER" id="PTHR28627">
    <property type="entry name" value="CYTOCHROME C OXIDASE ASSEMBLY FACTOR 5"/>
    <property type="match status" value="1"/>
</dbReference>
<feature type="compositionally biased region" description="Low complexity" evidence="3">
    <location>
        <begin position="84"/>
        <end position="98"/>
    </location>
</feature>
<name>A0A8H5LNH4_9AGAR</name>
<dbReference type="PROSITE" id="PS51808">
    <property type="entry name" value="CHCH"/>
    <property type="match status" value="1"/>
</dbReference>
<dbReference type="Pfam" id="PF10203">
    <property type="entry name" value="Pet191_N"/>
    <property type="match status" value="1"/>
</dbReference>
<evidence type="ECO:0000256" key="2">
    <source>
        <dbReference type="ARBA" id="ARBA00023157"/>
    </source>
</evidence>
<comment type="similarity">
    <text evidence="1">Belongs to the PET191 family.</text>
</comment>
<accession>A0A8H5LNH4</accession>
<dbReference type="EMBL" id="JAACJO010000001">
    <property type="protein sequence ID" value="KAF5364115.1"/>
    <property type="molecule type" value="Genomic_DNA"/>
</dbReference>
<evidence type="ECO:0000256" key="1">
    <source>
        <dbReference type="ARBA" id="ARBA00007785"/>
    </source>
</evidence>
<dbReference type="PANTHER" id="PTHR28627:SF1">
    <property type="entry name" value="CYTOCHROME C OXIDASE ASSEMBLY FACTOR 5"/>
    <property type="match status" value="1"/>
</dbReference>
<reference evidence="4 5" key="1">
    <citation type="journal article" date="2020" name="ISME J.">
        <title>Uncovering the hidden diversity of litter-decomposition mechanisms in mushroom-forming fungi.</title>
        <authorList>
            <person name="Floudas D."/>
            <person name="Bentzer J."/>
            <person name="Ahren D."/>
            <person name="Johansson T."/>
            <person name="Persson P."/>
            <person name="Tunlid A."/>
        </authorList>
    </citation>
    <scope>NUCLEOTIDE SEQUENCE [LARGE SCALE GENOMIC DNA]</scope>
    <source>
        <strain evidence="4 5">CBS 146.42</strain>
    </source>
</reference>
<dbReference type="InterPro" id="IPR018793">
    <property type="entry name" value="Cyt_c_oxidase_assmbl_Pet191"/>
</dbReference>
<proteinExistence type="inferred from homology"/>
<keyword evidence="2" id="KW-1015">Disulfide bond</keyword>
<sequence length="98" mass="10889">MSSSCQSLIAALKDCLLHSECVVKNGHLPSECLKEHYNDLPDECKSLRKATFECKRGMLDMRKRFRGNIVGSQFQYTPKDKLDASSSPPAAPTRPTSS</sequence>
<dbReference type="Proteomes" id="UP000559027">
    <property type="component" value="Unassembled WGS sequence"/>
</dbReference>
<evidence type="ECO:0008006" key="6">
    <source>
        <dbReference type="Google" id="ProtNLM"/>
    </source>
</evidence>
<dbReference type="OrthoDB" id="282149at2759"/>
<feature type="region of interest" description="Disordered" evidence="3">
    <location>
        <begin position="76"/>
        <end position="98"/>
    </location>
</feature>
<organism evidence="4 5">
    <name type="scientific">Leucocoprinus leucothites</name>
    <dbReference type="NCBI Taxonomy" id="201217"/>
    <lineage>
        <taxon>Eukaryota</taxon>
        <taxon>Fungi</taxon>
        <taxon>Dikarya</taxon>
        <taxon>Basidiomycota</taxon>
        <taxon>Agaricomycotina</taxon>
        <taxon>Agaricomycetes</taxon>
        <taxon>Agaricomycetidae</taxon>
        <taxon>Agaricales</taxon>
        <taxon>Agaricineae</taxon>
        <taxon>Agaricaceae</taxon>
        <taxon>Leucocoprinus</taxon>
    </lineage>
</organism>
<comment type="caution">
    <text evidence="4">The sequence shown here is derived from an EMBL/GenBank/DDBJ whole genome shotgun (WGS) entry which is preliminary data.</text>
</comment>
<evidence type="ECO:0000256" key="3">
    <source>
        <dbReference type="SAM" id="MobiDB-lite"/>
    </source>
</evidence>